<name>R9NXA9_PSEHS</name>
<dbReference type="HOGENOM" id="CLU_1787668_0_0_1"/>
<dbReference type="AlphaFoldDB" id="R9NXA9"/>
<dbReference type="GeneID" id="24106072"/>
<sequence length="145" mass="15724">MKVFRPLHTLHLESCSLVSRTLRRRNALGCGSLVLGFLNGVGGVLLRTKHQCQTSTRIHSKASCYLSRNGSVCLAQSQGVLLTDRCGLVSHEVSHAEASSVARCGYERNKLPTASASSGPLSIPYRLHLRISSNCESRNTGDDMN</sequence>
<dbReference type="RefSeq" id="XP_012186793.1">
    <property type="nucleotide sequence ID" value="XM_012331403.1"/>
</dbReference>
<proteinExistence type="predicted"/>
<protein>
    <submittedName>
        <fullName evidence="1">Mitochondrial chaperone ATPase</fullName>
    </submittedName>
</protein>
<organism evidence="1 2">
    <name type="scientific">Pseudozyma hubeiensis (strain SY62)</name>
    <name type="common">Yeast</name>
    <dbReference type="NCBI Taxonomy" id="1305764"/>
    <lineage>
        <taxon>Eukaryota</taxon>
        <taxon>Fungi</taxon>
        <taxon>Dikarya</taxon>
        <taxon>Basidiomycota</taxon>
        <taxon>Ustilaginomycotina</taxon>
        <taxon>Ustilaginomycetes</taxon>
        <taxon>Ustilaginales</taxon>
        <taxon>Ustilaginaceae</taxon>
        <taxon>Pseudozyma</taxon>
    </lineage>
</organism>
<evidence type="ECO:0000313" key="2">
    <source>
        <dbReference type="Proteomes" id="UP000014071"/>
    </source>
</evidence>
<dbReference type="EMBL" id="DF238773">
    <property type="protein sequence ID" value="GAC93206.1"/>
    <property type="molecule type" value="Genomic_DNA"/>
</dbReference>
<dbReference type="Proteomes" id="UP000014071">
    <property type="component" value="Unassembled WGS sequence"/>
</dbReference>
<accession>R9NXA9</accession>
<evidence type="ECO:0000313" key="1">
    <source>
        <dbReference type="EMBL" id="GAC93206.1"/>
    </source>
</evidence>
<reference evidence="2" key="1">
    <citation type="journal article" date="2013" name="Genome Announc.">
        <title>Draft genome sequence of the basidiomycetous yeast-like fungus Pseudozyma hubeiensis SY62, which produces an abundant amount of the biosurfactant mannosylerythritol lipids.</title>
        <authorList>
            <person name="Konishi M."/>
            <person name="Hatada Y."/>
            <person name="Horiuchi J."/>
        </authorList>
    </citation>
    <scope>NUCLEOTIDE SEQUENCE [LARGE SCALE GENOMIC DNA]</scope>
    <source>
        <strain evidence="2">SY62</strain>
    </source>
</reference>
<keyword evidence="2" id="KW-1185">Reference proteome</keyword>
<gene>
    <name evidence="1" type="ORF">PHSY_000769</name>
</gene>